<sequence length="390" mass="40534">MREDGVSRFRRGYGALGGRESARDGGADASDASTTRRRWARRRAGARFGVVAVAATVALAVAGCQPGGGTPGASGPGTTAAPGGSTPSTSGAPTPAPPTLTGTTTPATTAPAVTGSPSLSPPPAQATSPTVIAPPPPRPPAASSGKKGISIWNFGGLEKALKDVGASWYYNWAASPGNVPAPSGTQFVPMIWGAKSVTADNLRRAAASGDTILGFNEPDLGSQANMTVEAALELWPQLQATGKRLGSPAVAFGGADQGSWLDRFMTGAQQRGHRVDFVVLHWYGSDFNPTRATDQLRRYLQAVYDRYHLPIWLTEYALMDFAGGTAKAPSKDQQAEFVTASTTMLESLPFLSRYSWFSLPATSDAPTGLYDEQGTPNAAGLAYRRAGSTS</sequence>
<evidence type="ECO:0000259" key="3">
    <source>
        <dbReference type="Pfam" id="PF11790"/>
    </source>
</evidence>
<organism evidence="4 5">
    <name type="scientific">Frankia nepalensis</name>
    <dbReference type="NCBI Taxonomy" id="1836974"/>
    <lineage>
        <taxon>Bacteria</taxon>
        <taxon>Bacillati</taxon>
        <taxon>Actinomycetota</taxon>
        <taxon>Actinomycetes</taxon>
        <taxon>Frankiales</taxon>
        <taxon>Frankiaceae</taxon>
        <taxon>Frankia</taxon>
    </lineage>
</organism>
<gene>
    <name evidence="4" type="ORF">I7412_36990</name>
</gene>
<dbReference type="PANTHER" id="PTHR34154:SF3">
    <property type="entry name" value="ALKALI-SENSITIVE LINKAGE PROTEIN 1"/>
    <property type="match status" value="1"/>
</dbReference>
<evidence type="ECO:0000313" key="4">
    <source>
        <dbReference type="EMBL" id="MBL7632654.1"/>
    </source>
</evidence>
<keyword evidence="4" id="KW-0378">Hydrolase</keyword>
<dbReference type="Proteomes" id="UP000604475">
    <property type="component" value="Unassembled WGS sequence"/>
</dbReference>
<dbReference type="InterPro" id="IPR017853">
    <property type="entry name" value="GH"/>
</dbReference>
<proteinExistence type="predicted"/>
<keyword evidence="2" id="KW-1133">Transmembrane helix</keyword>
<dbReference type="InterPro" id="IPR024655">
    <property type="entry name" value="Asl1_glyco_hydro_catalytic"/>
</dbReference>
<dbReference type="GO" id="GO:0016787">
    <property type="term" value="F:hydrolase activity"/>
    <property type="evidence" value="ECO:0007669"/>
    <property type="project" value="UniProtKB-KW"/>
</dbReference>
<comment type="caution">
    <text evidence="4">The sequence shown here is derived from an EMBL/GenBank/DDBJ whole genome shotgun (WGS) entry which is preliminary data.</text>
</comment>
<dbReference type="SUPFAM" id="SSF51445">
    <property type="entry name" value="(Trans)glycosidases"/>
    <property type="match status" value="1"/>
</dbReference>
<keyword evidence="5" id="KW-1185">Reference proteome</keyword>
<evidence type="ECO:0000256" key="1">
    <source>
        <dbReference type="SAM" id="MobiDB-lite"/>
    </source>
</evidence>
<dbReference type="Gene3D" id="3.20.20.80">
    <property type="entry name" value="Glycosidases"/>
    <property type="match status" value="1"/>
</dbReference>
<dbReference type="GO" id="GO:0071966">
    <property type="term" value="P:fungal-type cell wall polysaccharide metabolic process"/>
    <property type="evidence" value="ECO:0007669"/>
    <property type="project" value="TreeGrafter"/>
</dbReference>
<feature type="compositionally biased region" description="Low complexity" evidence="1">
    <location>
        <begin position="76"/>
        <end position="118"/>
    </location>
</feature>
<dbReference type="PANTHER" id="PTHR34154">
    <property type="entry name" value="ALKALI-SENSITIVE LINKAGE PROTEIN 1"/>
    <property type="match status" value="1"/>
</dbReference>
<feature type="region of interest" description="Disordered" evidence="1">
    <location>
        <begin position="70"/>
        <end position="145"/>
    </location>
</feature>
<keyword evidence="2" id="KW-0812">Transmembrane</keyword>
<name>A0A937UR99_9ACTN</name>
<dbReference type="Pfam" id="PF11790">
    <property type="entry name" value="Glyco_hydro_cc"/>
    <property type="match status" value="1"/>
</dbReference>
<reference evidence="4" key="1">
    <citation type="submission" date="2020-12" db="EMBL/GenBank/DDBJ databases">
        <title>Genomic characterization of non-nitrogen-fixing Frankia strains.</title>
        <authorList>
            <person name="Carlos-Shanley C."/>
            <person name="Guerra T."/>
            <person name="Hahn D."/>
        </authorList>
    </citation>
    <scope>NUCLEOTIDE SEQUENCE</scope>
    <source>
        <strain evidence="4">CN6</strain>
    </source>
</reference>
<feature type="transmembrane region" description="Helical" evidence="2">
    <location>
        <begin position="44"/>
        <end position="63"/>
    </location>
</feature>
<keyword evidence="2" id="KW-0472">Membrane</keyword>
<dbReference type="InterPro" id="IPR053183">
    <property type="entry name" value="ASL1"/>
</dbReference>
<evidence type="ECO:0000313" key="5">
    <source>
        <dbReference type="Proteomes" id="UP000604475"/>
    </source>
</evidence>
<feature type="region of interest" description="Disordered" evidence="1">
    <location>
        <begin position="1"/>
        <end position="41"/>
    </location>
</feature>
<evidence type="ECO:0000256" key="2">
    <source>
        <dbReference type="SAM" id="Phobius"/>
    </source>
</evidence>
<dbReference type="EMBL" id="JAEACQ010000345">
    <property type="protein sequence ID" value="MBL7632654.1"/>
    <property type="molecule type" value="Genomic_DNA"/>
</dbReference>
<accession>A0A937UR99</accession>
<feature type="domain" description="Asl1-like glycosyl hydrolase catalytic" evidence="3">
    <location>
        <begin position="163"/>
        <end position="383"/>
    </location>
</feature>
<protein>
    <submittedName>
        <fullName evidence="4">Glycoside hydrolase family protein</fullName>
    </submittedName>
</protein>
<dbReference type="AlphaFoldDB" id="A0A937UR99"/>